<evidence type="ECO:0000256" key="1">
    <source>
        <dbReference type="ARBA" id="ARBA00023015"/>
    </source>
</evidence>
<dbReference type="InterPro" id="IPR050313">
    <property type="entry name" value="Carb_Metab_HTH_regulators"/>
</dbReference>
<dbReference type="InterPro" id="IPR047779">
    <property type="entry name" value="AgaR-like"/>
</dbReference>
<sequence>MKQTSKRREEILSQLKSEGSVSVSQLSQSLGVSTVTIRNDLAYLETKGLLMRSYGGAIDCQVQEATPEVVQETNIQEKATLHAREKASIAKAAASHIHSGETIILDSGTTTEQVAKLLLNKQGIVVMTNGLNIAATLSEADDVEVMMTGGTLRKKSLSFYGSQAEENMKAYHFDKIFLGVDGFHIRAGITTHNENEARLNRAMCDAAKEVIVVTDSSKFDKVSLHKIIPCDLINTLITDKNIPQDYLHALSGQGIKVITV</sequence>
<dbReference type="PANTHER" id="PTHR30363:SF44">
    <property type="entry name" value="AGA OPERON TRANSCRIPTIONAL REPRESSOR-RELATED"/>
    <property type="match status" value="1"/>
</dbReference>
<evidence type="ECO:0000313" key="5">
    <source>
        <dbReference type="EMBL" id="UTV29637.1"/>
    </source>
</evidence>
<dbReference type="SMART" id="SM00420">
    <property type="entry name" value="HTH_DEOR"/>
    <property type="match status" value="1"/>
</dbReference>
<accession>A0ABY5GM61</accession>
<keyword evidence="1" id="KW-0805">Transcription regulation</keyword>
<dbReference type="PROSITE" id="PS00894">
    <property type="entry name" value="HTH_DEOR_1"/>
    <property type="match status" value="1"/>
</dbReference>
<gene>
    <name evidence="5" type="primary">agaR</name>
    <name evidence="5" type="ORF">NNL38_21740</name>
</gene>
<dbReference type="InterPro" id="IPR014036">
    <property type="entry name" value="DeoR-like_C"/>
</dbReference>
<dbReference type="SMART" id="SM01134">
    <property type="entry name" value="DeoRC"/>
    <property type="match status" value="1"/>
</dbReference>
<dbReference type="SUPFAM" id="SSF100950">
    <property type="entry name" value="NagB/RpiA/CoA transferase-like"/>
    <property type="match status" value="1"/>
</dbReference>
<organism evidence="5 6">
    <name type="scientific">Photobacterium atrarenae</name>
    <dbReference type="NCBI Taxonomy" id="865757"/>
    <lineage>
        <taxon>Bacteria</taxon>
        <taxon>Pseudomonadati</taxon>
        <taxon>Pseudomonadota</taxon>
        <taxon>Gammaproteobacteria</taxon>
        <taxon>Vibrionales</taxon>
        <taxon>Vibrionaceae</taxon>
        <taxon>Photobacterium</taxon>
    </lineage>
</organism>
<dbReference type="Gene3D" id="3.40.50.1360">
    <property type="match status" value="1"/>
</dbReference>
<dbReference type="InterPro" id="IPR018356">
    <property type="entry name" value="Tscrpt_reg_HTH_DeoR_CS"/>
</dbReference>
<evidence type="ECO:0000256" key="2">
    <source>
        <dbReference type="ARBA" id="ARBA00023125"/>
    </source>
</evidence>
<dbReference type="PANTHER" id="PTHR30363">
    <property type="entry name" value="HTH-TYPE TRANSCRIPTIONAL REGULATOR SRLR-RELATED"/>
    <property type="match status" value="1"/>
</dbReference>
<reference evidence="5" key="1">
    <citation type="submission" date="2022-07" db="EMBL/GenBank/DDBJ databases">
        <title>Genome sequencing of Photobacterium atrarenae GJH2-4.</title>
        <authorList>
            <person name="Park S.-J."/>
        </authorList>
    </citation>
    <scope>NUCLEOTIDE SEQUENCE</scope>
    <source>
        <strain evidence="5">GJH2-4</strain>
    </source>
</reference>
<dbReference type="NCBIfam" id="NF040755">
    <property type="entry name" value="AgaR"/>
    <property type="match status" value="1"/>
</dbReference>
<dbReference type="PRINTS" id="PR00037">
    <property type="entry name" value="HTHLACR"/>
</dbReference>
<proteinExistence type="predicted"/>
<dbReference type="EMBL" id="CP101509">
    <property type="protein sequence ID" value="UTV29637.1"/>
    <property type="molecule type" value="Genomic_DNA"/>
</dbReference>
<dbReference type="PROSITE" id="PS51000">
    <property type="entry name" value="HTH_DEOR_2"/>
    <property type="match status" value="1"/>
</dbReference>
<dbReference type="InterPro" id="IPR036388">
    <property type="entry name" value="WH-like_DNA-bd_sf"/>
</dbReference>
<dbReference type="InterPro" id="IPR036390">
    <property type="entry name" value="WH_DNA-bd_sf"/>
</dbReference>
<evidence type="ECO:0000256" key="3">
    <source>
        <dbReference type="ARBA" id="ARBA00023163"/>
    </source>
</evidence>
<keyword evidence="6" id="KW-1185">Reference proteome</keyword>
<evidence type="ECO:0000259" key="4">
    <source>
        <dbReference type="PROSITE" id="PS51000"/>
    </source>
</evidence>
<evidence type="ECO:0000313" key="6">
    <source>
        <dbReference type="Proteomes" id="UP001057998"/>
    </source>
</evidence>
<keyword evidence="3" id="KW-0804">Transcription</keyword>
<protein>
    <submittedName>
        <fullName evidence="5">Transcriptional repressor AgaR</fullName>
    </submittedName>
</protein>
<dbReference type="InterPro" id="IPR001034">
    <property type="entry name" value="DeoR_HTH"/>
</dbReference>
<dbReference type="Pfam" id="PF08220">
    <property type="entry name" value="HTH_DeoR"/>
    <property type="match status" value="1"/>
</dbReference>
<dbReference type="Pfam" id="PF00455">
    <property type="entry name" value="DeoRC"/>
    <property type="match status" value="1"/>
</dbReference>
<keyword evidence="2" id="KW-0238">DNA-binding</keyword>
<dbReference type="SUPFAM" id="SSF46785">
    <property type="entry name" value="Winged helix' DNA-binding domain"/>
    <property type="match status" value="1"/>
</dbReference>
<feature type="domain" description="HTH deoR-type" evidence="4">
    <location>
        <begin position="4"/>
        <end position="59"/>
    </location>
</feature>
<dbReference type="InterPro" id="IPR037171">
    <property type="entry name" value="NagB/RpiA_transferase-like"/>
</dbReference>
<dbReference type="RefSeq" id="WP_255390955.1">
    <property type="nucleotide sequence ID" value="NZ_CP101509.1"/>
</dbReference>
<dbReference type="Gene3D" id="1.10.10.10">
    <property type="entry name" value="Winged helix-like DNA-binding domain superfamily/Winged helix DNA-binding domain"/>
    <property type="match status" value="1"/>
</dbReference>
<name>A0ABY5GM61_9GAMM</name>
<dbReference type="Proteomes" id="UP001057998">
    <property type="component" value="Chromosome 2"/>
</dbReference>